<protein>
    <recommendedName>
        <fullName evidence="6">LRRCT domain-containing protein</fullName>
    </recommendedName>
</protein>
<sequence>MKPSVIVVILCLIVLQTNCEDKCHPKCICQTKILRCLGFTQDDIESDAFANSITTDLERIHITDGNIQELPRNLVGSCADDSSYHLDSLVKLDLQNNMIQKINGQTLHCMKNLEELNLANNQWNVSTVHTRTFTNIQQLKKLNLSNALHDQIDSRDHIKHLRLVFLESGLDKLEVLALDNNKFSVYDKDTANVMCTFSALKRLNLAHNILPSLTFYHVKCLTHLEYLDVSYNSISTFEDYSNHNGLLFSLDQIKKTSNVSVNFIGNEFDCDCHLQGFHDWLKRTEVHVFQKNKLTCHDGLLFNRTIMSVQSAEFKCFSVNSSSNRSGNKAAIGVLVTMFVLLAIFLSAIAYIKRDTIKHFVTSFKRPSMAKKHLLGNYSSVNNENATDIEV</sequence>
<keyword evidence="8" id="KW-1185">Reference proteome</keyword>
<dbReference type="SUPFAM" id="SSF52058">
    <property type="entry name" value="L domain-like"/>
    <property type="match status" value="1"/>
</dbReference>
<evidence type="ECO:0000313" key="7">
    <source>
        <dbReference type="EMBL" id="CAC5356837.1"/>
    </source>
</evidence>
<dbReference type="Proteomes" id="UP000507470">
    <property type="component" value="Unassembled WGS sequence"/>
</dbReference>
<dbReference type="OrthoDB" id="8861968at2759"/>
<keyword evidence="3" id="KW-0677">Repeat</keyword>
<name>A0A6J7ZWM8_MYTCO</name>
<reference evidence="7 8" key="1">
    <citation type="submission" date="2020-06" db="EMBL/GenBank/DDBJ databases">
        <authorList>
            <person name="Li R."/>
            <person name="Bekaert M."/>
        </authorList>
    </citation>
    <scope>NUCLEOTIDE SEQUENCE [LARGE SCALE GENOMIC DNA]</scope>
    <source>
        <strain evidence="8">wild</strain>
    </source>
</reference>
<dbReference type="InterPro" id="IPR032675">
    <property type="entry name" value="LRR_dom_sf"/>
</dbReference>
<feature type="signal peptide" evidence="5">
    <location>
        <begin position="1"/>
        <end position="19"/>
    </location>
</feature>
<evidence type="ECO:0000256" key="2">
    <source>
        <dbReference type="ARBA" id="ARBA00022729"/>
    </source>
</evidence>
<proteinExistence type="predicted"/>
<dbReference type="PANTHER" id="PTHR24364:SF18">
    <property type="entry name" value="LP06937P"/>
    <property type="match status" value="1"/>
</dbReference>
<dbReference type="AlphaFoldDB" id="A0A6J7ZWM8"/>
<dbReference type="InterPro" id="IPR000483">
    <property type="entry name" value="Cys-rich_flank_reg_C"/>
</dbReference>
<keyword evidence="1" id="KW-0433">Leucine-rich repeat</keyword>
<evidence type="ECO:0000256" key="3">
    <source>
        <dbReference type="ARBA" id="ARBA00022737"/>
    </source>
</evidence>
<keyword evidence="4" id="KW-1133">Transmembrane helix</keyword>
<dbReference type="PROSITE" id="PS51450">
    <property type="entry name" value="LRR"/>
    <property type="match status" value="2"/>
</dbReference>
<keyword evidence="2 5" id="KW-0732">Signal</keyword>
<dbReference type="InterPro" id="IPR001611">
    <property type="entry name" value="Leu-rich_rpt"/>
</dbReference>
<evidence type="ECO:0000256" key="5">
    <source>
        <dbReference type="SAM" id="SignalP"/>
    </source>
</evidence>
<organism evidence="7 8">
    <name type="scientific">Mytilus coruscus</name>
    <name type="common">Sea mussel</name>
    <dbReference type="NCBI Taxonomy" id="42192"/>
    <lineage>
        <taxon>Eukaryota</taxon>
        <taxon>Metazoa</taxon>
        <taxon>Spiralia</taxon>
        <taxon>Lophotrochozoa</taxon>
        <taxon>Mollusca</taxon>
        <taxon>Bivalvia</taxon>
        <taxon>Autobranchia</taxon>
        <taxon>Pteriomorphia</taxon>
        <taxon>Mytilida</taxon>
        <taxon>Mytiloidea</taxon>
        <taxon>Mytilidae</taxon>
        <taxon>Mytilinae</taxon>
        <taxon>Mytilus</taxon>
    </lineage>
</organism>
<dbReference type="SMART" id="SM00365">
    <property type="entry name" value="LRR_SD22"/>
    <property type="match status" value="2"/>
</dbReference>
<dbReference type="InterPro" id="IPR052286">
    <property type="entry name" value="Wnt_signaling_inhibitor"/>
</dbReference>
<dbReference type="SMART" id="SM00369">
    <property type="entry name" value="LRR_TYP"/>
    <property type="match status" value="4"/>
</dbReference>
<keyword evidence="4" id="KW-0472">Membrane</keyword>
<dbReference type="Pfam" id="PF13855">
    <property type="entry name" value="LRR_8"/>
    <property type="match status" value="1"/>
</dbReference>
<evidence type="ECO:0000256" key="1">
    <source>
        <dbReference type="ARBA" id="ARBA00022614"/>
    </source>
</evidence>
<evidence type="ECO:0000256" key="4">
    <source>
        <dbReference type="SAM" id="Phobius"/>
    </source>
</evidence>
<evidence type="ECO:0000313" key="8">
    <source>
        <dbReference type="Proteomes" id="UP000507470"/>
    </source>
</evidence>
<evidence type="ECO:0000259" key="6">
    <source>
        <dbReference type="SMART" id="SM00082"/>
    </source>
</evidence>
<feature type="transmembrane region" description="Helical" evidence="4">
    <location>
        <begin position="330"/>
        <end position="352"/>
    </location>
</feature>
<dbReference type="PANTHER" id="PTHR24364">
    <property type="entry name" value="LP06937P"/>
    <property type="match status" value="1"/>
</dbReference>
<dbReference type="EMBL" id="CACVKT020000192">
    <property type="protein sequence ID" value="CAC5356837.1"/>
    <property type="molecule type" value="Genomic_DNA"/>
</dbReference>
<dbReference type="InterPro" id="IPR003591">
    <property type="entry name" value="Leu-rich_rpt_typical-subtyp"/>
</dbReference>
<feature type="domain" description="LRRCT" evidence="6">
    <location>
        <begin position="266"/>
        <end position="317"/>
    </location>
</feature>
<dbReference type="Gene3D" id="3.80.10.10">
    <property type="entry name" value="Ribonuclease Inhibitor"/>
    <property type="match status" value="2"/>
</dbReference>
<feature type="chain" id="PRO_5026866659" description="LRRCT domain-containing protein" evidence="5">
    <location>
        <begin position="20"/>
        <end position="391"/>
    </location>
</feature>
<accession>A0A6J7ZWM8</accession>
<keyword evidence="4" id="KW-0812">Transmembrane</keyword>
<gene>
    <name evidence="7" type="ORF">MCOR_802</name>
</gene>
<dbReference type="GO" id="GO:0016020">
    <property type="term" value="C:membrane"/>
    <property type="evidence" value="ECO:0007669"/>
    <property type="project" value="TreeGrafter"/>
</dbReference>
<dbReference type="SMART" id="SM00082">
    <property type="entry name" value="LRRCT"/>
    <property type="match status" value="1"/>
</dbReference>